<feature type="region of interest" description="Disordered" evidence="1">
    <location>
        <begin position="658"/>
        <end position="690"/>
    </location>
</feature>
<feature type="compositionally biased region" description="Basic and acidic residues" evidence="1">
    <location>
        <begin position="574"/>
        <end position="594"/>
    </location>
</feature>
<feature type="region of interest" description="Disordered" evidence="1">
    <location>
        <begin position="548"/>
        <end position="594"/>
    </location>
</feature>
<name>A0ABR1NTS6_DIAER</name>
<protein>
    <submittedName>
        <fullName evidence="2">Uncharacterized protein</fullName>
    </submittedName>
</protein>
<reference evidence="2 3" key="1">
    <citation type="submission" date="2024-02" db="EMBL/GenBank/DDBJ databases">
        <title>De novo assembly and annotation of 12 fungi associated with fruit tree decline syndrome in Ontario, Canada.</title>
        <authorList>
            <person name="Sulman M."/>
            <person name="Ellouze W."/>
            <person name="Ilyukhin E."/>
        </authorList>
    </citation>
    <scope>NUCLEOTIDE SEQUENCE [LARGE SCALE GENOMIC DNA]</scope>
    <source>
        <strain evidence="2 3">M169</strain>
    </source>
</reference>
<dbReference type="Proteomes" id="UP001430848">
    <property type="component" value="Unassembled WGS sequence"/>
</dbReference>
<keyword evidence="3" id="KW-1185">Reference proteome</keyword>
<accession>A0ABR1NTS6</accession>
<evidence type="ECO:0000256" key="1">
    <source>
        <dbReference type="SAM" id="MobiDB-lite"/>
    </source>
</evidence>
<sequence>MRSTVFDVNHPQDASVHLELPITDDHDAELEEFCRLQRLGNFGTAEDHFKKKLEPYLSNPYVFVHFGQMLLEKGDYLAFERLNPETIFGKEDQPPSRFHLRLGLDHEKDDEKPELDLDLNLQSAQRLKNAGQDLSLMYAESDRSYSPDGGAQFQDTKPNPDYDEFELLRQNWRLLKVASIIHSKGNYEDAYIEAWSTIETLRFGPGIGSTEASICLCFILFGLREAVRKWVDWPNLFKELLAQGRVWDFKDLYVAAVSAFSDSEDTLLLGTEDIKRSLIDDWVLEEEDESTNLALLDMLLEPSQLQPSFPNEAQSRAEAIVAHSRTVMKSRSFIRWILRKAADAFSGHERGDDDLWLAYKTHLQGFPGMVWNTGGCFLPGVYVPRNSENPGWVASGLPPSLNEPLQLALNLAKELKDYNAQVACYKLLIFQSQDPTELFQELAHLQKSIQGDKKGHLDTLLSSYLVCKDRLAKERLLEELGQTDDWSDTTNFCDRLTYWARDFIERALKRSLQGPKSTARLRNPASFYMGKGLSWAAERFTWQNADLDHLPPTGAYRPEAYTPRPETYSSTNPHGDESYVDRRQREEDSRLEKELDQAKKELQELKEQAREVKDQQERETLERLVQAERDLREQEEIKKKKNEETTRREMELERLEQEFKQEKERQALEARAQQDRETRERLERTEQSLKDQAERLRRAEDRQYQEWVSERDFIRKEIERDPICGGVISFFRVLLQRQFAITGRR</sequence>
<organism evidence="2 3">
    <name type="scientific">Diaporthe eres</name>
    <name type="common">Phomopsis oblonga</name>
    <dbReference type="NCBI Taxonomy" id="83184"/>
    <lineage>
        <taxon>Eukaryota</taxon>
        <taxon>Fungi</taxon>
        <taxon>Dikarya</taxon>
        <taxon>Ascomycota</taxon>
        <taxon>Pezizomycotina</taxon>
        <taxon>Sordariomycetes</taxon>
        <taxon>Sordariomycetidae</taxon>
        <taxon>Diaporthales</taxon>
        <taxon>Diaporthaceae</taxon>
        <taxon>Diaporthe</taxon>
        <taxon>Diaporthe eres species complex</taxon>
    </lineage>
</organism>
<gene>
    <name evidence="2" type="ORF">SLS63_011545</name>
</gene>
<comment type="caution">
    <text evidence="2">The sequence shown here is derived from an EMBL/GenBank/DDBJ whole genome shotgun (WGS) entry which is preliminary data.</text>
</comment>
<evidence type="ECO:0000313" key="2">
    <source>
        <dbReference type="EMBL" id="KAK7714949.1"/>
    </source>
</evidence>
<proteinExistence type="predicted"/>
<evidence type="ECO:0000313" key="3">
    <source>
        <dbReference type="Proteomes" id="UP001430848"/>
    </source>
</evidence>
<dbReference type="EMBL" id="JAKNSF020000111">
    <property type="protein sequence ID" value="KAK7714949.1"/>
    <property type="molecule type" value="Genomic_DNA"/>
</dbReference>